<feature type="active site" evidence="6">
    <location>
        <position position="151"/>
    </location>
</feature>
<dbReference type="PIRSF" id="PIRSF004749">
    <property type="entry name" value="Pep_def"/>
    <property type="match status" value="1"/>
</dbReference>
<dbReference type="GO" id="GO:0006412">
    <property type="term" value="P:translation"/>
    <property type="evidence" value="ECO:0007669"/>
    <property type="project" value="UniProtKB-UniRule"/>
</dbReference>
<dbReference type="AlphaFoldDB" id="A0A1H8TBC3"/>
<keyword evidence="3 6" id="KW-0378">Hydrolase</keyword>
<dbReference type="STRING" id="406100.SAMN04488052_10445"/>
<protein>
    <recommendedName>
        <fullName evidence="6">Peptide deformylase</fullName>
        <shortName evidence="6">PDF</shortName>
        <ecNumber evidence="6">3.5.1.88</ecNumber>
    </recommendedName>
    <alternativeName>
        <fullName evidence="6">Polypeptide deformylase</fullName>
    </alternativeName>
</protein>
<dbReference type="PRINTS" id="PR01576">
    <property type="entry name" value="PDEFORMYLASE"/>
</dbReference>
<evidence type="ECO:0000256" key="2">
    <source>
        <dbReference type="ARBA" id="ARBA00022723"/>
    </source>
</evidence>
<dbReference type="NCBIfam" id="NF001159">
    <property type="entry name" value="PRK00150.1-3"/>
    <property type="match status" value="1"/>
</dbReference>
<dbReference type="CDD" id="cd00487">
    <property type="entry name" value="Pep_deformylase"/>
    <property type="match status" value="1"/>
</dbReference>
<feature type="binding site" evidence="6">
    <location>
        <position position="108"/>
    </location>
    <ligand>
        <name>Fe cation</name>
        <dbReference type="ChEBI" id="CHEBI:24875"/>
    </ligand>
</feature>
<accession>A0A1H8TBC3</accession>
<dbReference type="Proteomes" id="UP000199657">
    <property type="component" value="Unassembled WGS sequence"/>
</dbReference>
<keyword evidence="4 6" id="KW-0648">Protein biosynthesis</keyword>
<dbReference type="InterPro" id="IPR036821">
    <property type="entry name" value="Peptide_deformylase_sf"/>
</dbReference>
<comment type="cofactor">
    <cofactor evidence="6">
        <name>Fe(2+)</name>
        <dbReference type="ChEBI" id="CHEBI:29033"/>
    </cofactor>
    <text evidence="6">Binds 1 Fe(2+) ion.</text>
</comment>
<feature type="binding site" evidence="6">
    <location>
        <position position="150"/>
    </location>
    <ligand>
        <name>Fe cation</name>
        <dbReference type="ChEBI" id="CHEBI:24875"/>
    </ligand>
</feature>
<dbReference type="Gene3D" id="3.90.45.10">
    <property type="entry name" value="Peptide deformylase"/>
    <property type="match status" value="1"/>
</dbReference>
<comment type="function">
    <text evidence="6">Removes the formyl group from the N-terminal Met of newly synthesized proteins. Requires at least a dipeptide for an efficient rate of reaction. N-terminal L-methionine is a prerequisite for activity but the enzyme has broad specificity at other positions.</text>
</comment>
<dbReference type="GO" id="GO:0046872">
    <property type="term" value="F:metal ion binding"/>
    <property type="evidence" value="ECO:0007669"/>
    <property type="project" value="UniProtKB-KW"/>
</dbReference>
<dbReference type="SUPFAM" id="SSF56420">
    <property type="entry name" value="Peptide deformylase"/>
    <property type="match status" value="1"/>
</dbReference>
<dbReference type="Pfam" id="PF01327">
    <property type="entry name" value="Pep_deformylase"/>
    <property type="match status" value="1"/>
</dbReference>
<dbReference type="NCBIfam" id="TIGR00079">
    <property type="entry name" value="pept_deformyl"/>
    <property type="match status" value="1"/>
</dbReference>
<organism evidence="7 8">
    <name type="scientific">Aquisalimonas asiatica</name>
    <dbReference type="NCBI Taxonomy" id="406100"/>
    <lineage>
        <taxon>Bacteria</taxon>
        <taxon>Pseudomonadati</taxon>
        <taxon>Pseudomonadota</taxon>
        <taxon>Gammaproteobacteria</taxon>
        <taxon>Chromatiales</taxon>
        <taxon>Ectothiorhodospiraceae</taxon>
        <taxon>Aquisalimonas</taxon>
    </lineage>
</organism>
<evidence type="ECO:0000313" key="8">
    <source>
        <dbReference type="Proteomes" id="UP000199657"/>
    </source>
</evidence>
<keyword evidence="8" id="KW-1185">Reference proteome</keyword>
<evidence type="ECO:0000256" key="4">
    <source>
        <dbReference type="ARBA" id="ARBA00022917"/>
    </source>
</evidence>
<keyword evidence="5 6" id="KW-0408">Iron</keyword>
<dbReference type="FunFam" id="3.90.45.10:FF:000001">
    <property type="entry name" value="Peptide deformylase"/>
    <property type="match status" value="1"/>
</dbReference>
<evidence type="ECO:0000256" key="1">
    <source>
        <dbReference type="ARBA" id="ARBA00010759"/>
    </source>
</evidence>
<dbReference type="PANTHER" id="PTHR10458">
    <property type="entry name" value="PEPTIDE DEFORMYLASE"/>
    <property type="match status" value="1"/>
</dbReference>
<dbReference type="GO" id="GO:0042586">
    <property type="term" value="F:peptide deformylase activity"/>
    <property type="evidence" value="ECO:0007669"/>
    <property type="project" value="UniProtKB-UniRule"/>
</dbReference>
<reference evidence="7 8" key="1">
    <citation type="submission" date="2016-10" db="EMBL/GenBank/DDBJ databases">
        <authorList>
            <person name="de Groot N.N."/>
        </authorList>
    </citation>
    <scope>NUCLEOTIDE SEQUENCE [LARGE SCALE GENOMIC DNA]</scope>
    <source>
        <strain evidence="7 8">CGMCC 1.6291</strain>
    </source>
</reference>
<sequence>MVLDFTLTRTCALRNETMPKLDILQYPDPRLRTVAEPVDAVDDRIRRLADDMLETMYDAPGIGLAATQVDVHERVVVIDVSDEHDDPMVLINPEILETQGAERGQEGCLSIPGYQDMVERAEWVRVRALDSNGEEQEFEADGLLAVCIQHEVDHLNGKLFLDHLSELKRKRAHRKLTKQARMSA</sequence>
<name>A0A1H8TBC3_9GAMM</name>
<dbReference type="EC" id="3.5.1.88" evidence="6"/>
<keyword evidence="2 6" id="KW-0479">Metal-binding</keyword>
<evidence type="ECO:0000256" key="3">
    <source>
        <dbReference type="ARBA" id="ARBA00022801"/>
    </source>
</evidence>
<evidence type="ECO:0000256" key="6">
    <source>
        <dbReference type="HAMAP-Rule" id="MF_00163"/>
    </source>
</evidence>
<evidence type="ECO:0000313" key="7">
    <source>
        <dbReference type="EMBL" id="SEO88439.1"/>
    </source>
</evidence>
<evidence type="ECO:0000256" key="5">
    <source>
        <dbReference type="ARBA" id="ARBA00023004"/>
    </source>
</evidence>
<comment type="similarity">
    <text evidence="1 6">Belongs to the polypeptide deformylase family.</text>
</comment>
<dbReference type="InterPro" id="IPR023635">
    <property type="entry name" value="Peptide_deformylase"/>
</dbReference>
<gene>
    <name evidence="6" type="primary">def</name>
    <name evidence="7" type="ORF">SAMN04488052_10445</name>
</gene>
<dbReference type="PANTHER" id="PTHR10458:SF22">
    <property type="entry name" value="PEPTIDE DEFORMYLASE"/>
    <property type="match status" value="1"/>
</dbReference>
<dbReference type="EMBL" id="FOEG01000004">
    <property type="protein sequence ID" value="SEO88439.1"/>
    <property type="molecule type" value="Genomic_DNA"/>
</dbReference>
<proteinExistence type="inferred from homology"/>
<feature type="binding site" evidence="6">
    <location>
        <position position="154"/>
    </location>
    <ligand>
        <name>Fe cation</name>
        <dbReference type="ChEBI" id="CHEBI:24875"/>
    </ligand>
</feature>
<dbReference type="HAMAP" id="MF_00163">
    <property type="entry name" value="Pep_deformylase"/>
    <property type="match status" value="1"/>
</dbReference>
<comment type="catalytic activity">
    <reaction evidence="6">
        <text>N-terminal N-formyl-L-methionyl-[peptide] + H2O = N-terminal L-methionyl-[peptide] + formate</text>
        <dbReference type="Rhea" id="RHEA:24420"/>
        <dbReference type="Rhea" id="RHEA-COMP:10639"/>
        <dbReference type="Rhea" id="RHEA-COMP:10640"/>
        <dbReference type="ChEBI" id="CHEBI:15377"/>
        <dbReference type="ChEBI" id="CHEBI:15740"/>
        <dbReference type="ChEBI" id="CHEBI:49298"/>
        <dbReference type="ChEBI" id="CHEBI:64731"/>
        <dbReference type="EC" id="3.5.1.88"/>
    </reaction>
</comment>